<organism evidence="2 3">
    <name type="scientific">Candidatus Devosia phytovorans</name>
    <dbReference type="NCBI Taxonomy" id="3121372"/>
    <lineage>
        <taxon>Bacteria</taxon>
        <taxon>Pseudomonadati</taxon>
        <taxon>Pseudomonadota</taxon>
        <taxon>Alphaproteobacteria</taxon>
        <taxon>Hyphomicrobiales</taxon>
        <taxon>Devosiaceae</taxon>
        <taxon>Devosia</taxon>
    </lineage>
</organism>
<evidence type="ECO:0000313" key="2">
    <source>
        <dbReference type="EMBL" id="WEK03181.1"/>
    </source>
</evidence>
<name>A0AAJ5VS74_9HYPH</name>
<sequence>MIKTIALALTATALMAAPAMAAAACSGSFALDKEYYTEAQINDYNEDLLRSRGVDVVRAEQWGGCIRAFVRTADGREEMQFFEPLNLRRVQ</sequence>
<evidence type="ECO:0008006" key="4">
    <source>
        <dbReference type="Google" id="ProtNLM"/>
    </source>
</evidence>
<keyword evidence="1" id="KW-0732">Signal</keyword>
<feature type="signal peptide" evidence="1">
    <location>
        <begin position="1"/>
        <end position="21"/>
    </location>
</feature>
<reference evidence="2" key="1">
    <citation type="submission" date="2023-03" db="EMBL/GenBank/DDBJ databases">
        <title>Andean soil-derived lignocellulolytic bacterial consortium as a source of novel taxa and putative plastic-active enzymes.</title>
        <authorList>
            <person name="Diaz-Garcia L."/>
            <person name="Chuvochina M."/>
            <person name="Feuerriegel G."/>
            <person name="Bunk B."/>
            <person name="Sproer C."/>
            <person name="Streit W.R."/>
            <person name="Rodriguez L.M."/>
            <person name="Overmann J."/>
            <person name="Jimenez D.J."/>
        </authorList>
    </citation>
    <scope>NUCLEOTIDE SEQUENCE</scope>
    <source>
        <strain evidence="2">MAG 4196</strain>
    </source>
</reference>
<dbReference type="PROSITE" id="PS51257">
    <property type="entry name" value="PROKAR_LIPOPROTEIN"/>
    <property type="match status" value="1"/>
</dbReference>
<dbReference type="AlphaFoldDB" id="A0AAJ5VS74"/>
<dbReference type="EMBL" id="CP119312">
    <property type="protein sequence ID" value="WEK03181.1"/>
    <property type="molecule type" value="Genomic_DNA"/>
</dbReference>
<dbReference type="Proteomes" id="UP001217476">
    <property type="component" value="Chromosome"/>
</dbReference>
<gene>
    <name evidence="2" type="ORF">P0Y65_13330</name>
</gene>
<proteinExistence type="predicted"/>
<protein>
    <recommendedName>
        <fullName evidence="4">PepSY domain-containing protein</fullName>
    </recommendedName>
</protein>
<evidence type="ECO:0000256" key="1">
    <source>
        <dbReference type="SAM" id="SignalP"/>
    </source>
</evidence>
<accession>A0AAJ5VS74</accession>
<evidence type="ECO:0000313" key="3">
    <source>
        <dbReference type="Proteomes" id="UP001217476"/>
    </source>
</evidence>
<feature type="chain" id="PRO_5042609706" description="PepSY domain-containing protein" evidence="1">
    <location>
        <begin position="22"/>
        <end position="91"/>
    </location>
</feature>